<protein>
    <recommendedName>
        <fullName evidence="3">ubiquitinyl hydrolase 1</fullName>
        <ecNumber evidence="3">3.4.19.12</ecNumber>
    </recommendedName>
</protein>
<accession>A0ABN9U7K8</accession>
<evidence type="ECO:0000256" key="2">
    <source>
        <dbReference type="ARBA" id="ARBA00009085"/>
    </source>
</evidence>
<dbReference type="InterPro" id="IPR038765">
    <property type="entry name" value="Papain-like_cys_pep_sf"/>
</dbReference>
<keyword evidence="4" id="KW-0645">Protease</keyword>
<dbReference type="InterPro" id="IPR001394">
    <property type="entry name" value="Peptidase_C19_UCH"/>
</dbReference>
<evidence type="ECO:0000259" key="8">
    <source>
        <dbReference type="PROSITE" id="PS50235"/>
    </source>
</evidence>
<dbReference type="Pfam" id="PF00443">
    <property type="entry name" value="UCH"/>
    <property type="match status" value="1"/>
</dbReference>
<sequence length="329" mass="36085">MYPLRLRVSVDGVAAPLLDMEASRSSLLCEVKQDACKLCGIPDHVDQVVISHRFSETIPWAAGHERTTLHGLGFIDGHRLQLRPPRRGRGLALGLAAWQGRWARGGRGARPADGPAPVGLQNLGNTCYMRREEYSQTECLLAAPLLPEYFRGRQYEQDLNTTAALGSRGQLAQAFARLVWEVEECAKRGSGPVRPQQFKDIVSSFKEQFQGFEQHDAQEFLNVLLEGLSEDLNRTIHQALRGDEGLGWPTRRGGCRGVLDRPLSPRVLGRDGAVLGAVQVCAALHALRPHEHGVRALHLPAAAAPRAQVPVGHLLRVGLRRSPASTSTR</sequence>
<keyword evidence="6" id="KW-0378">Hydrolase</keyword>
<proteinExistence type="inferred from homology"/>
<evidence type="ECO:0000256" key="6">
    <source>
        <dbReference type="ARBA" id="ARBA00022801"/>
    </source>
</evidence>
<comment type="caution">
    <text evidence="9">The sequence shown here is derived from an EMBL/GenBank/DDBJ whole genome shotgun (WGS) entry which is preliminary data.</text>
</comment>
<dbReference type="PANTHER" id="PTHR21646">
    <property type="entry name" value="UBIQUITIN CARBOXYL-TERMINAL HYDROLASE"/>
    <property type="match status" value="1"/>
</dbReference>
<name>A0ABN9U7K8_9DINO</name>
<dbReference type="InterPro" id="IPR050185">
    <property type="entry name" value="Ub_carboxyl-term_hydrolase"/>
</dbReference>
<keyword evidence="10" id="KW-1185">Reference proteome</keyword>
<evidence type="ECO:0000256" key="3">
    <source>
        <dbReference type="ARBA" id="ARBA00012759"/>
    </source>
</evidence>
<dbReference type="Proteomes" id="UP001189429">
    <property type="component" value="Unassembled WGS sequence"/>
</dbReference>
<organism evidence="9 10">
    <name type="scientific">Prorocentrum cordatum</name>
    <dbReference type="NCBI Taxonomy" id="2364126"/>
    <lineage>
        <taxon>Eukaryota</taxon>
        <taxon>Sar</taxon>
        <taxon>Alveolata</taxon>
        <taxon>Dinophyceae</taxon>
        <taxon>Prorocentrales</taxon>
        <taxon>Prorocentraceae</taxon>
        <taxon>Prorocentrum</taxon>
    </lineage>
</organism>
<evidence type="ECO:0000256" key="4">
    <source>
        <dbReference type="ARBA" id="ARBA00022670"/>
    </source>
</evidence>
<evidence type="ECO:0000313" key="9">
    <source>
        <dbReference type="EMBL" id="CAK0855075.1"/>
    </source>
</evidence>
<keyword evidence="7" id="KW-0788">Thiol protease</keyword>
<evidence type="ECO:0000313" key="10">
    <source>
        <dbReference type="Proteomes" id="UP001189429"/>
    </source>
</evidence>
<dbReference type="PANTHER" id="PTHR21646:SF24">
    <property type="entry name" value="UBIQUITIN CARBOXYL-TERMINAL HYDROLASE"/>
    <property type="match status" value="1"/>
</dbReference>
<dbReference type="SUPFAM" id="SSF54001">
    <property type="entry name" value="Cysteine proteinases"/>
    <property type="match status" value="1"/>
</dbReference>
<dbReference type="EMBL" id="CAUYUJ010015517">
    <property type="protein sequence ID" value="CAK0855075.1"/>
    <property type="molecule type" value="Genomic_DNA"/>
</dbReference>
<evidence type="ECO:0000256" key="7">
    <source>
        <dbReference type="ARBA" id="ARBA00022807"/>
    </source>
</evidence>
<evidence type="ECO:0000256" key="1">
    <source>
        <dbReference type="ARBA" id="ARBA00000707"/>
    </source>
</evidence>
<reference evidence="9" key="1">
    <citation type="submission" date="2023-10" db="EMBL/GenBank/DDBJ databases">
        <authorList>
            <person name="Chen Y."/>
            <person name="Shah S."/>
            <person name="Dougan E. K."/>
            <person name="Thang M."/>
            <person name="Chan C."/>
        </authorList>
    </citation>
    <scope>NUCLEOTIDE SEQUENCE [LARGE SCALE GENOMIC DNA]</scope>
</reference>
<feature type="domain" description="USP" evidence="8">
    <location>
        <begin position="118"/>
        <end position="329"/>
    </location>
</feature>
<dbReference type="Gene3D" id="3.90.70.10">
    <property type="entry name" value="Cysteine proteinases"/>
    <property type="match status" value="1"/>
</dbReference>
<keyword evidence="5" id="KW-0833">Ubl conjugation pathway</keyword>
<comment type="similarity">
    <text evidence="2">Belongs to the peptidase C19 family.</text>
</comment>
<evidence type="ECO:0000256" key="5">
    <source>
        <dbReference type="ARBA" id="ARBA00022786"/>
    </source>
</evidence>
<dbReference type="EC" id="3.4.19.12" evidence="3"/>
<comment type="catalytic activity">
    <reaction evidence="1">
        <text>Thiol-dependent hydrolysis of ester, thioester, amide, peptide and isopeptide bonds formed by the C-terminal Gly of ubiquitin (a 76-residue protein attached to proteins as an intracellular targeting signal).</text>
        <dbReference type="EC" id="3.4.19.12"/>
    </reaction>
</comment>
<dbReference type="InterPro" id="IPR028889">
    <property type="entry name" value="USP"/>
</dbReference>
<dbReference type="PROSITE" id="PS50235">
    <property type="entry name" value="USP_3"/>
    <property type="match status" value="1"/>
</dbReference>
<gene>
    <name evidence="9" type="ORF">PCOR1329_LOCUS45921</name>
</gene>